<dbReference type="EMBL" id="JACHHE010000003">
    <property type="protein sequence ID" value="MBB5179845.1"/>
    <property type="molecule type" value="Genomic_DNA"/>
</dbReference>
<comment type="caution">
    <text evidence="2">The sequence shown here is derived from an EMBL/GenBank/DDBJ whole genome shotgun (WGS) entry which is preliminary data.</text>
</comment>
<proteinExistence type="predicted"/>
<gene>
    <name evidence="2" type="ORF">HNQ44_001269</name>
</gene>
<dbReference type="InterPro" id="IPR013332">
    <property type="entry name" value="KPR_N"/>
</dbReference>
<dbReference type="Pfam" id="PF02558">
    <property type="entry name" value="ApbA"/>
    <property type="match status" value="1"/>
</dbReference>
<dbReference type="SUPFAM" id="SSF51735">
    <property type="entry name" value="NAD(P)-binding Rossmann-fold domains"/>
    <property type="match status" value="1"/>
</dbReference>
<dbReference type="AlphaFoldDB" id="A0A7W8FTT1"/>
<dbReference type="RefSeq" id="WP_158290598.1">
    <property type="nucleotide sequence ID" value="NZ_JACHHE010000003.1"/>
</dbReference>
<dbReference type="Proteomes" id="UP000525923">
    <property type="component" value="Unassembled WGS sequence"/>
</dbReference>
<evidence type="ECO:0000313" key="3">
    <source>
        <dbReference type="Proteomes" id="UP000525923"/>
    </source>
</evidence>
<protein>
    <submittedName>
        <fullName evidence="2">2-dehydropantoate 2-reductase</fullName>
        <ecNumber evidence="2">1.1.1.169</ecNumber>
    </submittedName>
</protein>
<dbReference type="GO" id="GO:0008677">
    <property type="term" value="F:2-dehydropantoate 2-reductase activity"/>
    <property type="evidence" value="ECO:0007669"/>
    <property type="project" value="UniProtKB-EC"/>
</dbReference>
<evidence type="ECO:0000313" key="2">
    <source>
        <dbReference type="EMBL" id="MBB5179845.1"/>
    </source>
</evidence>
<name>A0A7W8FTT1_9BACL</name>
<evidence type="ECO:0000259" key="1">
    <source>
        <dbReference type="Pfam" id="PF02558"/>
    </source>
</evidence>
<organism evidence="2 3">
    <name type="scientific">Planococcus koreensis</name>
    <dbReference type="NCBI Taxonomy" id="112331"/>
    <lineage>
        <taxon>Bacteria</taxon>
        <taxon>Bacillati</taxon>
        <taxon>Bacillota</taxon>
        <taxon>Bacilli</taxon>
        <taxon>Bacillales</taxon>
        <taxon>Caryophanaceae</taxon>
        <taxon>Planococcus</taxon>
    </lineage>
</organism>
<keyword evidence="3" id="KW-1185">Reference proteome</keyword>
<feature type="domain" description="Ketopantoate reductase N-terminal" evidence="1">
    <location>
        <begin position="5"/>
        <end position="136"/>
    </location>
</feature>
<dbReference type="EC" id="1.1.1.169" evidence="2"/>
<dbReference type="Gene3D" id="3.40.50.720">
    <property type="entry name" value="NAD(P)-binding Rossmann-like Domain"/>
    <property type="match status" value="1"/>
</dbReference>
<reference evidence="2 3" key="1">
    <citation type="submission" date="2020-08" db="EMBL/GenBank/DDBJ databases">
        <title>Genomic Encyclopedia of Type Strains, Phase IV (KMG-IV): sequencing the most valuable type-strain genomes for metagenomic binning, comparative biology and taxonomic classification.</title>
        <authorList>
            <person name="Goeker M."/>
        </authorList>
    </citation>
    <scope>NUCLEOTIDE SEQUENCE [LARGE SCALE GENOMIC DNA]</scope>
    <source>
        <strain evidence="2 3">DSM 15895</strain>
    </source>
</reference>
<sequence length="353" mass="39380">MAKKILIFGVGPFGSLFAERLKEAGHDIAVLDHGERQEDLKRFGIVIENTATGETTVTQVPVVDSFDPEAYYDLVIVPMRKNKVIEILPTLAANKKVPTFLFMMNNAEGQDRLVRALGQERVVSGFPFPGGYRQGHTIRMLPVDEHHKWTLPIGEVDGRTIPRTLEVKAVLESMRGFKVEIRDDIDDWLKTHVALLVPTLAQAVYACDTDLERFAATRDARVLCIRALRESFGALRKAGVEITPPGLRAFEMIPEPLLVLMLAKLARSETFENSLGHLKSVPDEVKQLTDEFYELIEPAGLETPALDILSRYSYTDKAPLPYGLKEYPLQWKGVYAIAFGAVAAAGIYKAMKK</sequence>
<dbReference type="InterPro" id="IPR036291">
    <property type="entry name" value="NAD(P)-bd_dom_sf"/>
</dbReference>
<accession>A0A7W8FTT1</accession>
<dbReference type="OrthoDB" id="9793586at2"/>
<keyword evidence="2" id="KW-0560">Oxidoreductase</keyword>